<dbReference type="SUPFAM" id="SSF53098">
    <property type="entry name" value="Ribonuclease H-like"/>
    <property type="match status" value="1"/>
</dbReference>
<gene>
    <name evidence="6" type="ORF">NT2_19_00130</name>
</gene>
<dbReference type="EMBL" id="BASZ01000019">
    <property type="protein sequence ID" value="GAD51116.1"/>
    <property type="molecule type" value="Genomic_DNA"/>
</dbReference>
<reference evidence="6 7" key="1">
    <citation type="submission" date="2013-09" db="EMBL/GenBank/DDBJ databases">
        <title>Whole genome shotgun sequence of Novosphingobium tardaugens NBRC 16725.</title>
        <authorList>
            <person name="Isaki S."/>
            <person name="Hosoyama A."/>
            <person name="Tsuchikane K."/>
            <person name="Katsumata H."/>
            <person name="Ando Y."/>
            <person name="Yamazaki S."/>
            <person name="Fujita N."/>
        </authorList>
    </citation>
    <scope>NUCLEOTIDE SEQUENCE [LARGE SCALE GENOMIC DNA]</scope>
    <source>
        <strain evidence="6 7">NBRC 16725</strain>
    </source>
</reference>
<dbReference type="RefSeq" id="WP_021691934.1">
    <property type="nucleotide sequence ID" value="NZ_BASZ01000019.1"/>
</dbReference>
<dbReference type="InterPro" id="IPR032874">
    <property type="entry name" value="DDE_dom"/>
</dbReference>
<evidence type="ECO:0000313" key="6">
    <source>
        <dbReference type="EMBL" id="GAD51116.1"/>
    </source>
</evidence>
<keyword evidence="4" id="KW-0233">DNA recombination</keyword>
<dbReference type="Pfam" id="PF13610">
    <property type="entry name" value="DDE_Tnp_IS240"/>
    <property type="match status" value="1"/>
</dbReference>
<dbReference type="GO" id="GO:0032196">
    <property type="term" value="P:transposition"/>
    <property type="evidence" value="ECO:0007669"/>
    <property type="project" value="UniProtKB-KW"/>
</dbReference>
<dbReference type="AlphaFoldDB" id="U2YC34"/>
<sequence>MSKTRNPFKYFHSSPEVIRLVVMMYVRFPLSLRNVEDLLSERGIDLCHETVRLWWNRFGPLFAADIRRQRVQRMRGFRHWRWHLDEMYVRLNGEMVYLWRAVDHEGEVLESYVTKKRDKSAAFRFMKKALKRHGQADKIVTDGLRSYPAAMKDLGNLERREIGRYLNNRAENSHLPFRRRERAMQRFRQMKSLQKFAAVHASLTNHFNSERHLVDRQTFKLRRSAAMAEWQSLMG</sequence>
<comment type="function">
    <text evidence="1">Involved in the transposition of the insertion sequence.</text>
</comment>
<keyword evidence="2" id="KW-0815">Transposition</keyword>
<dbReference type="eggNOG" id="COG3316">
    <property type="taxonomic scope" value="Bacteria"/>
</dbReference>
<evidence type="ECO:0000259" key="5">
    <source>
        <dbReference type="Pfam" id="PF13610"/>
    </source>
</evidence>
<evidence type="ECO:0000313" key="7">
    <source>
        <dbReference type="Proteomes" id="UP000016568"/>
    </source>
</evidence>
<dbReference type="OrthoDB" id="7496666at2"/>
<accession>U2YC34</accession>
<dbReference type="InterPro" id="IPR052183">
    <property type="entry name" value="IS_Transposase"/>
</dbReference>
<comment type="caution">
    <text evidence="6">The sequence shown here is derived from an EMBL/GenBank/DDBJ whole genome shotgun (WGS) entry which is preliminary data.</text>
</comment>
<dbReference type="GO" id="GO:0006310">
    <property type="term" value="P:DNA recombination"/>
    <property type="evidence" value="ECO:0007669"/>
    <property type="project" value="UniProtKB-KW"/>
</dbReference>
<dbReference type="KEGG" id="ntd:EGO55_04060"/>
<dbReference type="NCBIfam" id="NF033587">
    <property type="entry name" value="transpos_IS6"/>
    <property type="match status" value="1"/>
</dbReference>
<evidence type="ECO:0000256" key="2">
    <source>
        <dbReference type="ARBA" id="ARBA00022578"/>
    </source>
</evidence>
<dbReference type="InterPro" id="IPR036397">
    <property type="entry name" value="RNaseH_sf"/>
</dbReference>
<dbReference type="PANTHER" id="PTHR35528">
    <property type="entry name" value="BLL1675 PROTEIN"/>
    <property type="match status" value="1"/>
</dbReference>
<protein>
    <submittedName>
        <fullName evidence="6">Putative transposase</fullName>
    </submittedName>
</protein>
<name>U2YC34_9SPHN</name>
<dbReference type="Proteomes" id="UP000016568">
    <property type="component" value="Unassembled WGS sequence"/>
</dbReference>
<dbReference type="PANTHER" id="PTHR35528:SF3">
    <property type="entry name" value="BLL1675 PROTEIN"/>
    <property type="match status" value="1"/>
</dbReference>
<feature type="domain" description="DDE" evidence="5">
    <location>
        <begin position="80"/>
        <end position="208"/>
    </location>
</feature>
<dbReference type="InterPro" id="IPR047930">
    <property type="entry name" value="Transpos_IS6"/>
</dbReference>
<evidence type="ECO:0000256" key="1">
    <source>
        <dbReference type="ARBA" id="ARBA00002286"/>
    </source>
</evidence>
<proteinExistence type="predicted"/>
<organism evidence="6 7">
    <name type="scientific">Caenibius tardaugens NBRC 16725</name>
    <dbReference type="NCBI Taxonomy" id="1219035"/>
    <lineage>
        <taxon>Bacteria</taxon>
        <taxon>Pseudomonadati</taxon>
        <taxon>Pseudomonadota</taxon>
        <taxon>Alphaproteobacteria</taxon>
        <taxon>Sphingomonadales</taxon>
        <taxon>Erythrobacteraceae</taxon>
        <taxon>Caenibius</taxon>
    </lineage>
</organism>
<evidence type="ECO:0000256" key="3">
    <source>
        <dbReference type="ARBA" id="ARBA00023125"/>
    </source>
</evidence>
<evidence type="ECO:0000256" key="4">
    <source>
        <dbReference type="ARBA" id="ARBA00023172"/>
    </source>
</evidence>
<keyword evidence="7" id="KW-1185">Reference proteome</keyword>
<keyword evidence="3" id="KW-0238">DNA-binding</keyword>
<dbReference type="Gene3D" id="3.30.420.10">
    <property type="entry name" value="Ribonuclease H-like superfamily/Ribonuclease H"/>
    <property type="match status" value="1"/>
</dbReference>
<dbReference type="InterPro" id="IPR012337">
    <property type="entry name" value="RNaseH-like_sf"/>
</dbReference>
<dbReference type="GO" id="GO:0003677">
    <property type="term" value="F:DNA binding"/>
    <property type="evidence" value="ECO:0007669"/>
    <property type="project" value="UniProtKB-KW"/>
</dbReference>